<dbReference type="GO" id="GO:0003677">
    <property type="term" value="F:DNA binding"/>
    <property type="evidence" value="ECO:0007669"/>
    <property type="project" value="UniProtKB-KW"/>
</dbReference>
<gene>
    <name evidence="8" type="primary">pdhR</name>
    <name evidence="8" type="ORF">AT746_16090</name>
</gene>
<keyword evidence="4" id="KW-0804">Transcription</keyword>
<keyword evidence="3" id="KW-0238">DNA-binding</keyword>
<dbReference type="AlphaFoldDB" id="A0A0U3AZU5"/>
<dbReference type="CDD" id="cd07377">
    <property type="entry name" value="WHTH_GntR"/>
    <property type="match status" value="1"/>
</dbReference>
<dbReference type="NCBIfam" id="NF007001">
    <property type="entry name" value="PRK09464.1"/>
    <property type="match status" value="1"/>
</dbReference>
<keyword evidence="9" id="KW-1185">Reference proteome</keyword>
<dbReference type="Gene3D" id="1.10.10.10">
    <property type="entry name" value="Winged helix-like DNA-binding domain superfamily/Winged helix DNA-binding domain"/>
    <property type="match status" value="1"/>
</dbReference>
<dbReference type="InterPro" id="IPR000524">
    <property type="entry name" value="Tscrpt_reg_HTH_GntR"/>
</dbReference>
<proteinExistence type="predicted"/>
<keyword evidence="1" id="KW-0678">Repressor</keyword>
<dbReference type="OrthoDB" id="5450856at2"/>
<dbReference type="SMART" id="SM00895">
    <property type="entry name" value="FCD"/>
    <property type="match status" value="1"/>
</dbReference>
<dbReference type="Gene3D" id="1.20.120.530">
    <property type="entry name" value="GntR ligand-binding domain-like"/>
    <property type="match status" value="1"/>
</dbReference>
<dbReference type="GO" id="GO:0003700">
    <property type="term" value="F:DNA-binding transcription factor activity"/>
    <property type="evidence" value="ECO:0007669"/>
    <property type="project" value="InterPro"/>
</dbReference>
<dbReference type="Proteomes" id="UP000068447">
    <property type="component" value="Chromosome"/>
</dbReference>
<dbReference type="KEGG" id="lal:AT746_16090"/>
<keyword evidence="2" id="KW-0805">Transcription regulation</keyword>
<dbReference type="InterPro" id="IPR036388">
    <property type="entry name" value="WH-like_DNA-bd_sf"/>
</dbReference>
<accession>A0A0U3AZU5</accession>
<dbReference type="Pfam" id="PF07729">
    <property type="entry name" value="FCD"/>
    <property type="match status" value="1"/>
</dbReference>
<dbReference type="PROSITE" id="PS50949">
    <property type="entry name" value="HTH_GNTR"/>
    <property type="match status" value="1"/>
</dbReference>
<dbReference type="Pfam" id="PF00392">
    <property type="entry name" value="GntR"/>
    <property type="match status" value="1"/>
</dbReference>
<dbReference type="RefSeq" id="WP_062482352.1">
    <property type="nucleotide sequence ID" value="NZ_CP013650.1"/>
</dbReference>
<evidence type="ECO:0000256" key="6">
    <source>
        <dbReference type="ARBA" id="ARBA00039592"/>
    </source>
</evidence>
<dbReference type="SMART" id="SM00345">
    <property type="entry name" value="HTH_GNTR"/>
    <property type="match status" value="1"/>
</dbReference>
<dbReference type="PRINTS" id="PR00035">
    <property type="entry name" value="HTHGNTR"/>
</dbReference>
<comment type="function">
    <text evidence="5">Transcriptional repressor for the pyruvate dehydrogenase complex genes aceEF and lpd.</text>
</comment>
<evidence type="ECO:0000256" key="2">
    <source>
        <dbReference type="ARBA" id="ARBA00023015"/>
    </source>
</evidence>
<dbReference type="PANTHER" id="PTHR43537:SF34">
    <property type="entry name" value="PYRUVATE DEHYDROGENASE COMPLEX REPRESSOR"/>
    <property type="match status" value="1"/>
</dbReference>
<evidence type="ECO:0000256" key="1">
    <source>
        <dbReference type="ARBA" id="ARBA00022491"/>
    </source>
</evidence>
<evidence type="ECO:0000313" key="8">
    <source>
        <dbReference type="EMBL" id="ALS99631.1"/>
    </source>
</evidence>
<evidence type="ECO:0000256" key="5">
    <source>
        <dbReference type="ARBA" id="ARBA00037357"/>
    </source>
</evidence>
<protein>
    <recommendedName>
        <fullName evidence="6">Pyruvate dehydrogenase complex repressor</fullName>
    </recommendedName>
</protein>
<dbReference type="EMBL" id="CP013650">
    <property type="protein sequence ID" value="ALS99631.1"/>
    <property type="molecule type" value="Genomic_DNA"/>
</dbReference>
<organism evidence="8 9">
    <name type="scientific">Lacimicrobium alkaliphilum</name>
    <dbReference type="NCBI Taxonomy" id="1526571"/>
    <lineage>
        <taxon>Bacteria</taxon>
        <taxon>Pseudomonadati</taxon>
        <taxon>Pseudomonadota</taxon>
        <taxon>Gammaproteobacteria</taxon>
        <taxon>Alteromonadales</taxon>
        <taxon>Alteromonadaceae</taxon>
        <taxon>Lacimicrobium</taxon>
    </lineage>
</organism>
<dbReference type="PANTHER" id="PTHR43537">
    <property type="entry name" value="TRANSCRIPTIONAL REGULATOR, GNTR FAMILY"/>
    <property type="match status" value="1"/>
</dbReference>
<evidence type="ECO:0000259" key="7">
    <source>
        <dbReference type="PROSITE" id="PS50949"/>
    </source>
</evidence>
<name>A0A0U3AZU5_9ALTE</name>
<dbReference type="InterPro" id="IPR008920">
    <property type="entry name" value="TF_FadR/GntR_C"/>
</dbReference>
<dbReference type="STRING" id="1526571.AT746_16090"/>
<dbReference type="InterPro" id="IPR011711">
    <property type="entry name" value="GntR_C"/>
</dbReference>
<sequence length="253" mass="28805">MQRIRAKKLSDVIMEQIESMILDGNLTAGQRLPAERELAEKFAVSRPSLREAIQKLEAKGLVYRRQGGGTFVQSELALLENAPLLELIASRPESQFDLLEFRLALEGMAAYYAALRGTESQKQEIQQAYKAVQKLQQQEPENQAAQAKALSSFYQQMIQASHNMVMLHIFRGLLPLLEDNIRRNLEVLCADPDVSEQMNRQRVRILDAIVASDPEQARLASNEHLAFIEETLLNINRQNSNLQRSLRRIELPQ</sequence>
<dbReference type="InterPro" id="IPR036390">
    <property type="entry name" value="WH_DNA-bd_sf"/>
</dbReference>
<evidence type="ECO:0000256" key="4">
    <source>
        <dbReference type="ARBA" id="ARBA00023163"/>
    </source>
</evidence>
<dbReference type="SUPFAM" id="SSF48008">
    <property type="entry name" value="GntR ligand-binding domain-like"/>
    <property type="match status" value="1"/>
</dbReference>
<reference evidence="8 9" key="1">
    <citation type="submission" date="2015-12" db="EMBL/GenBank/DDBJ databases">
        <title>Complete genome of Lacimicrobium alkaliphilum KCTC 32984.</title>
        <authorList>
            <person name="Kim S.-G."/>
            <person name="Lee Y.-J."/>
        </authorList>
    </citation>
    <scope>NUCLEOTIDE SEQUENCE [LARGE SCALE GENOMIC DNA]</scope>
    <source>
        <strain evidence="8 9">YelD216</strain>
    </source>
</reference>
<dbReference type="SUPFAM" id="SSF46785">
    <property type="entry name" value="Winged helix' DNA-binding domain"/>
    <property type="match status" value="1"/>
</dbReference>
<evidence type="ECO:0000256" key="3">
    <source>
        <dbReference type="ARBA" id="ARBA00023125"/>
    </source>
</evidence>
<evidence type="ECO:0000313" key="9">
    <source>
        <dbReference type="Proteomes" id="UP000068447"/>
    </source>
</evidence>
<feature type="domain" description="HTH gntR-type" evidence="7">
    <location>
        <begin position="7"/>
        <end position="75"/>
    </location>
</feature>